<dbReference type="Proteomes" id="UP000028990">
    <property type="component" value="Unassembled WGS sequence"/>
</dbReference>
<organism evidence="2 3">
    <name type="scientific">Fukomys damarensis</name>
    <name type="common">Damaraland mole rat</name>
    <name type="synonym">Cryptomys damarensis</name>
    <dbReference type="NCBI Taxonomy" id="885580"/>
    <lineage>
        <taxon>Eukaryota</taxon>
        <taxon>Metazoa</taxon>
        <taxon>Chordata</taxon>
        <taxon>Craniata</taxon>
        <taxon>Vertebrata</taxon>
        <taxon>Euteleostomi</taxon>
        <taxon>Mammalia</taxon>
        <taxon>Eutheria</taxon>
        <taxon>Euarchontoglires</taxon>
        <taxon>Glires</taxon>
        <taxon>Rodentia</taxon>
        <taxon>Hystricomorpha</taxon>
        <taxon>Bathyergidae</taxon>
        <taxon>Fukomys</taxon>
    </lineage>
</organism>
<dbReference type="AlphaFoldDB" id="A0A091EI40"/>
<evidence type="ECO:0000313" key="2">
    <source>
        <dbReference type="EMBL" id="KFO35141.1"/>
    </source>
</evidence>
<accession>A0A091EI40</accession>
<feature type="compositionally biased region" description="Basic and acidic residues" evidence="1">
    <location>
        <begin position="64"/>
        <end position="79"/>
    </location>
</feature>
<sequence length="107" mass="12402">MAMVVFVNDADFASESKLNCLQTEAFVDPYSCRYIDTDDIESFKIQENVPCEHVICGLSNAVGKPEEKDSKCKKDDKHRMNSTNQEAHSHHSRYQGWDVYQRFQDSY</sequence>
<keyword evidence="3" id="KW-1185">Reference proteome</keyword>
<gene>
    <name evidence="2" type="ORF">H920_03471</name>
</gene>
<reference evidence="2 3" key="1">
    <citation type="submission" date="2013-11" db="EMBL/GenBank/DDBJ databases">
        <title>The Damaraland mole rat (Fukomys damarensis) genome and evolution of African mole rats.</title>
        <authorList>
            <person name="Gladyshev V.N."/>
            <person name="Fang X."/>
        </authorList>
    </citation>
    <scope>NUCLEOTIDE SEQUENCE [LARGE SCALE GENOMIC DNA]</scope>
    <source>
        <tissue evidence="2">Liver</tissue>
    </source>
</reference>
<proteinExistence type="predicted"/>
<evidence type="ECO:0000313" key="3">
    <source>
        <dbReference type="Proteomes" id="UP000028990"/>
    </source>
</evidence>
<protein>
    <submittedName>
        <fullName evidence="2">Uncharacterized protein</fullName>
    </submittedName>
</protein>
<name>A0A091EI40_FUKDA</name>
<evidence type="ECO:0000256" key="1">
    <source>
        <dbReference type="SAM" id="MobiDB-lite"/>
    </source>
</evidence>
<feature type="region of interest" description="Disordered" evidence="1">
    <location>
        <begin position="63"/>
        <end position="92"/>
    </location>
</feature>
<dbReference type="EMBL" id="KN121883">
    <property type="protein sequence ID" value="KFO35141.1"/>
    <property type="molecule type" value="Genomic_DNA"/>
</dbReference>